<dbReference type="OrthoDB" id="6683395at2759"/>
<keyword evidence="2" id="KW-1185">Reference proteome</keyword>
<accession>A0A6G0YWG4</accession>
<evidence type="ECO:0000313" key="1">
    <source>
        <dbReference type="EMBL" id="KAF0762242.1"/>
    </source>
</evidence>
<comment type="caution">
    <text evidence="1">The sequence shown here is derived from an EMBL/GenBank/DDBJ whole genome shotgun (WGS) entry which is preliminary data.</text>
</comment>
<sequence length="94" mass="11235">MSIYFDLERSQISAVLLSELYYKTSMMFLLYCDKFKHIKFFTDRTLLQRNYFKSILDELNNRKSTGEIDLFIKYVNNIPTVSKNGRNRVQMSIS</sequence>
<gene>
    <name evidence="1" type="ORF">FWK35_00004638</name>
</gene>
<name>A0A6G0YWG4_APHCR</name>
<evidence type="ECO:0000313" key="2">
    <source>
        <dbReference type="Proteomes" id="UP000478052"/>
    </source>
</evidence>
<dbReference type="EMBL" id="VUJU01002185">
    <property type="protein sequence ID" value="KAF0762242.1"/>
    <property type="molecule type" value="Genomic_DNA"/>
</dbReference>
<dbReference type="AlphaFoldDB" id="A0A6G0YWG4"/>
<protein>
    <submittedName>
        <fullName evidence="1">Uncharacterized protein</fullName>
    </submittedName>
</protein>
<proteinExistence type="predicted"/>
<reference evidence="1 2" key="1">
    <citation type="submission" date="2019-08" db="EMBL/GenBank/DDBJ databases">
        <title>Whole genome of Aphis craccivora.</title>
        <authorList>
            <person name="Voronova N.V."/>
            <person name="Shulinski R.S."/>
            <person name="Bandarenka Y.V."/>
            <person name="Zhorov D.G."/>
            <person name="Warner D."/>
        </authorList>
    </citation>
    <scope>NUCLEOTIDE SEQUENCE [LARGE SCALE GENOMIC DNA]</scope>
    <source>
        <strain evidence="1">180601</strain>
        <tissue evidence="1">Whole Body</tissue>
    </source>
</reference>
<organism evidence="1 2">
    <name type="scientific">Aphis craccivora</name>
    <name type="common">Cowpea aphid</name>
    <dbReference type="NCBI Taxonomy" id="307492"/>
    <lineage>
        <taxon>Eukaryota</taxon>
        <taxon>Metazoa</taxon>
        <taxon>Ecdysozoa</taxon>
        <taxon>Arthropoda</taxon>
        <taxon>Hexapoda</taxon>
        <taxon>Insecta</taxon>
        <taxon>Pterygota</taxon>
        <taxon>Neoptera</taxon>
        <taxon>Paraneoptera</taxon>
        <taxon>Hemiptera</taxon>
        <taxon>Sternorrhyncha</taxon>
        <taxon>Aphidomorpha</taxon>
        <taxon>Aphidoidea</taxon>
        <taxon>Aphididae</taxon>
        <taxon>Aphidini</taxon>
        <taxon>Aphis</taxon>
        <taxon>Aphis</taxon>
    </lineage>
</organism>
<dbReference type="Proteomes" id="UP000478052">
    <property type="component" value="Unassembled WGS sequence"/>
</dbReference>